<feature type="non-terminal residue" evidence="2">
    <location>
        <position position="1"/>
    </location>
</feature>
<accession>A0ABD6ENB3</accession>
<keyword evidence="3" id="KW-1185">Reference proteome</keyword>
<evidence type="ECO:0000256" key="1">
    <source>
        <dbReference type="SAM" id="MobiDB-lite"/>
    </source>
</evidence>
<feature type="region of interest" description="Disordered" evidence="1">
    <location>
        <begin position="69"/>
        <end position="91"/>
    </location>
</feature>
<evidence type="ECO:0000313" key="3">
    <source>
        <dbReference type="Proteomes" id="UP001608902"/>
    </source>
</evidence>
<dbReference type="Proteomes" id="UP001608902">
    <property type="component" value="Unassembled WGS sequence"/>
</dbReference>
<evidence type="ECO:0000313" key="2">
    <source>
        <dbReference type="EMBL" id="MFH4981470.1"/>
    </source>
</evidence>
<dbReference type="EMBL" id="JBGFUD010007275">
    <property type="protein sequence ID" value="MFH4981470.1"/>
    <property type="molecule type" value="Genomic_DNA"/>
</dbReference>
<dbReference type="AlphaFoldDB" id="A0ABD6ENB3"/>
<name>A0ABD6ENB3_9BILA</name>
<reference evidence="2 3" key="1">
    <citation type="submission" date="2024-08" db="EMBL/GenBank/DDBJ databases">
        <title>Gnathostoma spinigerum genome.</title>
        <authorList>
            <person name="Gonzalez-Bertolin B."/>
            <person name="Monzon S."/>
            <person name="Zaballos A."/>
            <person name="Jimenez P."/>
            <person name="Dekumyoy P."/>
            <person name="Varona S."/>
            <person name="Cuesta I."/>
            <person name="Sumanam S."/>
            <person name="Adisakwattana P."/>
            <person name="Gasser R.B."/>
            <person name="Hernandez-Gonzalez A."/>
            <person name="Young N.D."/>
            <person name="Perteguer M.J."/>
        </authorList>
    </citation>
    <scope>NUCLEOTIDE SEQUENCE [LARGE SCALE GENOMIC DNA]</scope>
    <source>
        <strain evidence="2">AL3</strain>
        <tissue evidence="2">Liver</tissue>
    </source>
</reference>
<organism evidence="2 3">
    <name type="scientific">Gnathostoma spinigerum</name>
    <dbReference type="NCBI Taxonomy" id="75299"/>
    <lineage>
        <taxon>Eukaryota</taxon>
        <taxon>Metazoa</taxon>
        <taxon>Ecdysozoa</taxon>
        <taxon>Nematoda</taxon>
        <taxon>Chromadorea</taxon>
        <taxon>Rhabditida</taxon>
        <taxon>Spirurina</taxon>
        <taxon>Gnathostomatomorpha</taxon>
        <taxon>Gnathostomatoidea</taxon>
        <taxon>Gnathostomatidae</taxon>
        <taxon>Gnathostoma</taxon>
    </lineage>
</organism>
<proteinExistence type="predicted"/>
<protein>
    <submittedName>
        <fullName evidence="2">Uncharacterized protein</fullName>
    </submittedName>
</protein>
<comment type="caution">
    <text evidence="2">The sequence shown here is derived from an EMBL/GenBank/DDBJ whole genome shotgun (WGS) entry which is preliminary data.</text>
</comment>
<gene>
    <name evidence="2" type="ORF">AB6A40_008179</name>
</gene>
<sequence length="91" mass="10484">VSTKDILVLNNSLFWRLQFHGTTRSILRKEEQLGMEQEFCEAIRLISTVSETEQSECPVPGARFRMTYPRDKSESTSNTQFQMGFKDMGTS</sequence>